<evidence type="ECO:0000256" key="8">
    <source>
        <dbReference type="SAM" id="Coils"/>
    </source>
</evidence>
<dbReference type="Pfam" id="PF02518">
    <property type="entry name" value="HATPase_c"/>
    <property type="match status" value="1"/>
</dbReference>
<dbReference type="PROSITE" id="PS50109">
    <property type="entry name" value="HIS_KIN"/>
    <property type="match status" value="1"/>
</dbReference>
<organism evidence="11 12">
    <name type="scientific">Sphaerisporangium corydalis</name>
    <dbReference type="NCBI Taxonomy" id="1441875"/>
    <lineage>
        <taxon>Bacteria</taxon>
        <taxon>Bacillati</taxon>
        <taxon>Actinomycetota</taxon>
        <taxon>Actinomycetes</taxon>
        <taxon>Streptosporangiales</taxon>
        <taxon>Streptosporangiaceae</taxon>
        <taxon>Sphaerisporangium</taxon>
    </lineage>
</organism>
<dbReference type="EC" id="2.7.13.3" evidence="3"/>
<dbReference type="PANTHER" id="PTHR43711:SF1">
    <property type="entry name" value="HISTIDINE KINASE 1"/>
    <property type="match status" value="1"/>
</dbReference>
<evidence type="ECO:0000256" key="1">
    <source>
        <dbReference type="ARBA" id="ARBA00000085"/>
    </source>
</evidence>
<comment type="subcellular location">
    <subcellularLocation>
        <location evidence="2">Cell membrane</location>
    </subcellularLocation>
</comment>
<evidence type="ECO:0000256" key="5">
    <source>
        <dbReference type="ARBA" id="ARBA00022679"/>
    </source>
</evidence>
<dbReference type="SUPFAM" id="SSF47384">
    <property type="entry name" value="Homodimeric domain of signal transducing histidine kinase"/>
    <property type="match status" value="1"/>
</dbReference>
<dbReference type="CDD" id="cd16922">
    <property type="entry name" value="HATPase_EvgS-ArcB-TorS-like"/>
    <property type="match status" value="1"/>
</dbReference>
<sequence length="463" mass="50231">MNRELFTIAVRDDRDVFAVRQLGREVAEAVGLDDLDQIRVGTALSEVGREIVGGSRDAEASFQLDDLGGLVVEITYSEGSDAVAPAGVTLAARLMDKVEHDEDLRRVTMVKKSQGLRAPAEPHLGEIRTKMIELAPISVIEELRQQNRELASALEDSRHQRERLLRLNAELEETNQGVFALYNQLSEELEETNRGVVALYAELDEKSAQLREAGEAKNRFWATVSHELRTPLNSVIGLVRLLLGPGGEELSEEQHLQIELIGGSAQTLLSLVAELLDMAKAESGRLTSQPSAVDLPALADRLRMTLHPTAGTDNVRLTVDVAHAPETLVTDEVLLSRILRNLLSNSLKFTESGEVGLRAYSEAGEVVFIVTDTGIGIPPEHQERVFEEFYQVPGAAQVRARGTGLGLPYARRLAEVLGGTLSLSSAPGEGTTVTVRLPLDPGFGPEAADAPGADPETGPRRED</sequence>
<comment type="catalytic activity">
    <reaction evidence="1">
        <text>ATP + protein L-histidine = ADP + protein N-phospho-L-histidine.</text>
        <dbReference type="EC" id="2.7.13.3"/>
    </reaction>
</comment>
<feature type="region of interest" description="Disordered" evidence="9">
    <location>
        <begin position="438"/>
        <end position="463"/>
    </location>
</feature>
<evidence type="ECO:0000256" key="2">
    <source>
        <dbReference type="ARBA" id="ARBA00004236"/>
    </source>
</evidence>
<dbReference type="InterPro" id="IPR005467">
    <property type="entry name" value="His_kinase_dom"/>
</dbReference>
<dbReference type="RefSeq" id="WP_262847102.1">
    <property type="nucleotide sequence ID" value="NZ_JANZYP010000057.1"/>
</dbReference>
<keyword evidence="6" id="KW-0418">Kinase</keyword>
<dbReference type="Proteomes" id="UP001595891">
    <property type="component" value="Unassembled WGS sequence"/>
</dbReference>
<dbReference type="InterPro" id="IPR004358">
    <property type="entry name" value="Sig_transdc_His_kin-like_C"/>
</dbReference>
<evidence type="ECO:0000256" key="9">
    <source>
        <dbReference type="SAM" id="MobiDB-lite"/>
    </source>
</evidence>
<dbReference type="SMART" id="SM00387">
    <property type="entry name" value="HATPase_c"/>
    <property type="match status" value="1"/>
</dbReference>
<feature type="domain" description="Histidine kinase" evidence="10">
    <location>
        <begin position="223"/>
        <end position="441"/>
    </location>
</feature>
<dbReference type="Pfam" id="PF00512">
    <property type="entry name" value="HisKA"/>
    <property type="match status" value="1"/>
</dbReference>
<gene>
    <name evidence="11" type="ORF">ACFO8L_01100</name>
</gene>
<dbReference type="GO" id="GO:0005524">
    <property type="term" value="F:ATP binding"/>
    <property type="evidence" value="ECO:0007669"/>
    <property type="project" value="UniProtKB-KW"/>
</dbReference>
<dbReference type="SUPFAM" id="SSF55874">
    <property type="entry name" value="ATPase domain of HSP90 chaperone/DNA topoisomerase II/histidine kinase"/>
    <property type="match status" value="1"/>
</dbReference>
<dbReference type="InterPro" id="IPR003594">
    <property type="entry name" value="HATPase_dom"/>
</dbReference>
<dbReference type="PRINTS" id="PR00344">
    <property type="entry name" value="BCTRLSENSOR"/>
</dbReference>
<dbReference type="InterPro" id="IPR050736">
    <property type="entry name" value="Sensor_HK_Regulatory"/>
</dbReference>
<evidence type="ECO:0000313" key="12">
    <source>
        <dbReference type="Proteomes" id="UP001595891"/>
    </source>
</evidence>
<evidence type="ECO:0000256" key="4">
    <source>
        <dbReference type="ARBA" id="ARBA00022553"/>
    </source>
</evidence>
<keyword evidence="5" id="KW-0808">Transferase</keyword>
<dbReference type="PANTHER" id="PTHR43711">
    <property type="entry name" value="TWO-COMPONENT HISTIDINE KINASE"/>
    <property type="match status" value="1"/>
</dbReference>
<keyword evidence="11" id="KW-0067">ATP-binding</keyword>
<evidence type="ECO:0000259" key="10">
    <source>
        <dbReference type="PROSITE" id="PS50109"/>
    </source>
</evidence>
<dbReference type="Gene3D" id="1.10.287.130">
    <property type="match status" value="1"/>
</dbReference>
<dbReference type="CDD" id="cd00082">
    <property type="entry name" value="HisKA"/>
    <property type="match status" value="1"/>
</dbReference>
<dbReference type="InterPro" id="IPR003661">
    <property type="entry name" value="HisK_dim/P_dom"/>
</dbReference>
<feature type="coiled-coil region" evidence="8">
    <location>
        <begin position="140"/>
        <end position="202"/>
    </location>
</feature>
<evidence type="ECO:0000256" key="3">
    <source>
        <dbReference type="ARBA" id="ARBA00012438"/>
    </source>
</evidence>
<proteinExistence type="predicted"/>
<keyword evidence="8" id="KW-0175">Coiled coil</keyword>
<evidence type="ECO:0000313" key="11">
    <source>
        <dbReference type="EMBL" id="MFC4584650.1"/>
    </source>
</evidence>
<name>A0ABV9E6Y9_9ACTN</name>
<dbReference type="InterPro" id="IPR036890">
    <property type="entry name" value="HATPase_C_sf"/>
</dbReference>
<dbReference type="SMART" id="SM00388">
    <property type="entry name" value="HisKA"/>
    <property type="match status" value="1"/>
</dbReference>
<keyword evidence="7" id="KW-0902">Two-component regulatory system</keyword>
<evidence type="ECO:0000256" key="7">
    <source>
        <dbReference type="ARBA" id="ARBA00023012"/>
    </source>
</evidence>
<dbReference type="InterPro" id="IPR036097">
    <property type="entry name" value="HisK_dim/P_sf"/>
</dbReference>
<protein>
    <recommendedName>
        <fullName evidence="3">histidine kinase</fullName>
        <ecNumber evidence="3">2.7.13.3</ecNumber>
    </recommendedName>
</protein>
<keyword evidence="4" id="KW-0597">Phosphoprotein</keyword>
<comment type="caution">
    <text evidence="11">The sequence shown here is derived from an EMBL/GenBank/DDBJ whole genome shotgun (WGS) entry which is preliminary data.</text>
</comment>
<dbReference type="Gene3D" id="3.30.565.10">
    <property type="entry name" value="Histidine kinase-like ATPase, C-terminal domain"/>
    <property type="match status" value="1"/>
</dbReference>
<feature type="compositionally biased region" description="Low complexity" evidence="9">
    <location>
        <begin position="440"/>
        <end position="456"/>
    </location>
</feature>
<accession>A0ABV9E6Y9</accession>
<dbReference type="EMBL" id="JBHSFN010000001">
    <property type="protein sequence ID" value="MFC4584650.1"/>
    <property type="molecule type" value="Genomic_DNA"/>
</dbReference>
<reference evidence="12" key="1">
    <citation type="journal article" date="2019" name="Int. J. Syst. Evol. Microbiol.">
        <title>The Global Catalogue of Microorganisms (GCM) 10K type strain sequencing project: providing services to taxonomists for standard genome sequencing and annotation.</title>
        <authorList>
            <consortium name="The Broad Institute Genomics Platform"/>
            <consortium name="The Broad Institute Genome Sequencing Center for Infectious Disease"/>
            <person name="Wu L."/>
            <person name="Ma J."/>
        </authorList>
    </citation>
    <scope>NUCLEOTIDE SEQUENCE [LARGE SCALE GENOMIC DNA]</scope>
    <source>
        <strain evidence="12">CCUG 49560</strain>
    </source>
</reference>
<evidence type="ECO:0000256" key="6">
    <source>
        <dbReference type="ARBA" id="ARBA00022777"/>
    </source>
</evidence>
<keyword evidence="12" id="KW-1185">Reference proteome</keyword>
<keyword evidence="11" id="KW-0547">Nucleotide-binding</keyword>